<keyword evidence="1" id="KW-0812">Transmembrane</keyword>
<dbReference type="Proteomes" id="UP000332933">
    <property type="component" value="Unassembled WGS sequence"/>
</dbReference>
<dbReference type="AlphaFoldDB" id="A0A485KKA8"/>
<dbReference type="EMBL" id="CAADRA010005124">
    <property type="protein sequence ID" value="VFT85339.1"/>
    <property type="molecule type" value="Genomic_DNA"/>
</dbReference>
<sequence length="212" mass="22992">MANEAKTDEASFRQLDHVEVAEAPLDRDTVLTKANRKMAIILGLILFFGIGSMFIWRFGFNPPFDGEFTGPPLPANSIECHVCSERIARSNVSLPAQCPQSDAPGNGFSSSPDMLFCRGVSTPPCCCPGYAYSSLKQRVGYSDYKVSCAPPDAVGSTQACACHYKADFDVGLSNFTVTLYMLVGIGIVVVVACMWGCVWCCHIRGLKRSLPQ</sequence>
<evidence type="ECO:0000256" key="1">
    <source>
        <dbReference type="SAM" id="Phobius"/>
    </source>
</evidence>
<keyword evidence="4" id="KW-1185">Reference proteome</keyword>
<gene>
    <name evidence="3" type="primary">Aste57867_8453</name>
    <name evidence="2" type="ORF">As57867_008421</name>
    <name evidence="3" type="ORF">ASTE57867_8453</name>
</gene>
<protein>
    <submittedName>
        <fullName evidence="3">Aste57867_8453 protein</fullName>
    </submittedName>
</protein>
<reference evidence="2" key="2">
    <citation type="submission" date="2019-06" db="EMBL/GenBank/DDBJ databases">
        <title>Genomics analysis of Aphanomyces spp. identifies a new class of oomycete effector associated with host adaptation.</title>
        <authorList>
            <person name="Gaulin E."/>
        </authorList>
    </citation>
    <scope>NUCLEOTIDE SEQUENCE</scope>
    <source>
        <strain evidence="2">CBS 578.67</strain>
    </source>
</reference>
<reference evidence="3 4" key="1">
    <citation type="submission" date="2019-03" db="EMBL/GenBank/DDBJ databases">
        <authorList>
            <person name="Gaulin E."/>
            <person name="Dumas B."/>
        </authorList>
    </citation>
    <scope>NUCLEOTIDE SEQUENCE [LARGE SCALE GENOMIC DNA]</scope>
    <source>
        <strain evidence="3">CBS 568.67</strain>
    </source>
</reference>
<proteinExistence type="predicted"/>
<evidence type="ECO:0000313" key="2">
    <source>
        <dbReference type="EMBL" id="KAF0701007.1"/>
    </source>
</evidence>
<organism evidence="3 4">
    <name type="scientific">Aphanomyces stellatus</name>
    <dbReference type="NCBI Taxonomy" id="120398"/>
    <lineage>
        <taxon>Eukaryota</taxon>
        <taxon>Sar</taxon>
        <taxon>Stramenopiles</taxon>
        <taxon>Oomycota</taxon>
        <taxon>Saprolegniomycetes</taxon>
        <taxon>Saprolegniales</taxon>
        <taxon>Verrucalvaceae</taxon>
        <taxon>Aphanomyces</taxon>
    </lineage>
</organism>
<evidence type="ECO:0000313" key="3">
    <source>
        <dbReference type="EMBL" id="VFT85339.1"/>
    </source>
</evidence>
<dbReference type="OrthoDB" id="86372at2759"/>
<evidence type="ECO:0000313" key="4">
    <source>
        <dbReference type="Proteomes" id="UP000332933"/>
    </source>
</evidence>
<keyword evidence="1" id="KW-0472">Membrane</keyword>
<keyword evidence="1" id="KW-1133">Transmembrane helix</keyword>
<name>A0A485KKA8_9STRA</name>
<feature type="transmembrane region" description="Helical" evidence="1">
    <location>
        <begin position="179"/>
        <end position="201"/>
    </location>
</feature>
<dbReference type="EMBL" id="VJMH01005103">
    <property type="protein sequence ID" value="KAF0701007.1"/>
    <property type="molecule type" value="Genomic_DNA"/>
</dbReference>
<feature type="transmembrane region" description="Helical" evidence="1">
    <location>
        <begin position="39"/>
        <end position="59"/>
    </location>
</feature>
<accession>A0A485KKA8</accession>